<accession>A0AAD8IRH5</accession>
<keyword evidence="3" id="KW-1185">Reference proteome</keyword>
<gene>
    <name evidence="2" type="ORF">POM88_017967</name>
</gene>
<name>A0AAD8IRH5_9APIA</name>
<evidence type="ECO:0000313" key="2">
    <source>
        <dbReference type="EMBL" id="KAK1389789.1"/>
    </source>
</evidence>
<sequence>MTTRTRKTFRGRLNDYERDELLLQMMEHLTTLNSRLEDIEAKISSFNASKNPPVYHEVDGGTLGNKDAEGKETVTGETGLQGALNNKKEPRKEEGEARQQSIAFNWPNFINRSQYEPRDTTEPDFDGRFECNKFY</sequence>
<evidence type="ECO:0000256" key="1">
    <source>
        <dbReference type="SAM" id="MobiDB-lite"/>
    </source>
</evidence>
<organism evidence="2 3">
    <name type="scientific">Heracleum sosnowskyi</name>
    <dbReference type="NCBI Taxonomy" id="360622"/>
    <lineage>
        <taxon>Eukaryota</taxon>
        <taxon>Viridiplantae</taxon>
        <taxon>Streptophyta</taxon>
        <taxon>Embryophyta</taxon>
        <taxon>Tracheophyta</taxon>
        <taxon>Spermatophyta</taxon>
        <taxon>Magnoliopsida</taxon>
        <taxon>eudicotyledons</taxon>
        <taxon>Gunneridae</taxon>
        <taxon>Pentapetalae</taxon>
        <taxon>asterids</taxon>
        <taxon>campanulids</taxon>
        <taxon>Apiales</taxon>
        <taxon>Apiaceae</taxon>
        <taxon>Apioideae</taxon>
        <taxon>apioid superclade</taxon>
        <taxon>Tordylieae</taxon>
        <taxon>Tordyliinae</taxon>
        <taxon>Heracleum</taxon>
    </lineage>
</organism>
<dbReference type="EMBL" id="JAUIZM010000004">
    <property type="protein sequence ID" value="KAK1389789.1"/>
    <property type="molecule type" value="Genomic_DNA"/>
</dbReference>
<reference evidence="2" key="2">
    <citation type="submission" date="2023-05" db="EMBL/GenBank/DDBJ databases">
        <authorList>
            <person name="Schelkunov M.I."/>
        </authorList>
    </citation>
    <scope>NUCLEOTIDE SEQUENCE</scope>
    <source>
        <strain evidence="2">Hsosn_3</strain>
        <tissue evidence="2">Leaf</tissue>
    </source>
</reference>
<protein>
    <submittedName>
        <fullName evidence="2">Uncharacterized protein</fullName>
    </submittedName>
</protein>
<evidence type="ECO:0000313" key="3">
    <source>
        <dbReference type="Proteomes" id="UP001237642"/>
    </source>
</evidence>
<feature type="compositionally biased region" description="Basic and acidic residues" evidence="1">
    <location>
        <begin position="86"/>
        <end position="97"/>
    </location>
</feature>
<feature type="region of interest" description="Disordered" evidence="1">
    <location>
        <begin position="60"/>
        <end position="103"/>
    </location>
</feature>
<dbReference type="Proteomes" id="UP001237642">
    <property type="component" value="Unassembled WGS sequence"/>
</dbReference>
<dbReference type="AlphaFoldDB" id="A0AAD8IRH5"/>
<reference evidence="2" key="1">
    <citation type="submission" date="2023-02" db="EMBL/GenBank/DDBJ databases">
        <title>Genome of toxic invasive species Heracleum sosnowskyi carries increased number of genes despite the absence of recent whole-genome duplications.</title>
        <authorList>
            <person name="Schelkunov M."/>
            <person name="Shtratnikova V."/>
            <person name="Makarenko M."/>
            <person name="Klepikova A."/>
            <person name="Omelchenko D."/>
            <person name="Novikova G."/>
            <person name="Obukhova E."/>
            <person name="Bogdanov V."/>
            <person name="Penin A."/>
            <person name="Logacheva M."/>
        </authorList>
    </citation>
    <scope>NUCLEOTIDE SEQUENCE</scope>
    <source>
        <strain evidence="2">Hsosn_3</strain>
        <tissue evidence="2">Leaf</tissue>
    </source>
</reference>
<comment type="caution">
    <text evidence="2">The sequence shown here is derived from an EMBL/GenBank/DDBJ whole genome shotgun (WGS) entry which is preliminary data.</text>
</comment>
<proteinExistence type="predicted"/>